<dbReference type="InterPro" id="IPR014883">
    <property type="entry name" value="VRR_NUC"/>
</dbReference>
<dbReference type="GO" id="GO:0017108">
    <property type="term" value="F:5'-flap endonuclease activity"/>
    <property type="evidence" value="ECO:0007669"/>
    <property type="project" value="TreeGrafter"/>
</dbReference>
<evidence type="ECO:0000256" key="5">
    <source>
        <dbReference type="RuleBase" id="RU365033"/>
    </source>
</evidence>
<feature type="compositionally biased region" description="Acidic residues" evidence="6">
    <location>
        <begin position="811"/>
        <end position="838"/>
    </location>
</feature>
<feature type="compositionally biased region" description="Basic and acidic residues" evidence="6">
    <location>
        <begin position="128"/>
        <end position="143"/>
    </location>
</feature>
<reference evidence="8 9" key="1">
    <citation type="journal article" date="2011" name="PLoS Pathog.">
        <title>Endophytic Life Strategies Decoded by Genome and Transcriptome Analyses of the Mutualistic Root Symbiont Piriformospora indica.</title>
        <authorList>
            <person name="Zuccaro A."/>
            <person name="Lahrmann U."/>
            <person name="Guldener U."/>
            <person name="Langen G."/>
            <person name="Pfiffi S."/>
            <person name="Biedenkopf D."/>
            <person name="Wong P."/>
            <person name="Samans B."/>
            <person name="Grimm C."/>
            <person name="Basiewicz M."/>
            <person name="Murat C."/>
            <person name="Martin F."/>
            <person name="Kogel K.H."/>
        </authorList>
    </citation>
    <scope>NUCLEOTIDE SEQUENCE [LARGE SCALE GENOMIC DNA]</scope>
    <source>
        <strain evidence="8 9">DSM 11827</strain>
    </source>
</reference>
<keyword evidence="5" id="KW-0539">Nucleus</keyword>
<evidence type="ECO:0000256" key="6">
    <source>
        <dbReference type="SAM" id="MobiDB-lite"/>
    </source>
</evidence>
<keyword evidence="1 5" id="KW-0540">Nuclease</keyword>
<dbReference type="SMART" id="SM00990">
    <property type="entry name" value="VRR_NUC"/>
    <property type="match status" value="1"/>
</dbReference>
<dbReference type="Pfam" id="PF08774">
    <property type="entry name" value="VRR_NUC"/>
    <property type="match status" value="1"/>
</dbReference>
<protein>
    <recommendedName>
        <fullName evidence="5">Fanconi-associated nuclease</fullName>
        <ecNumber evidence="5">3.1.4.1</ecNumber>
    </recommendedName>
</protein>
<dbReference type="HOGENOM" id="CLU_005116_1_0_1"/>
<feature type="compositionally biased region" description="Polar residues" evidence="6">
    <location>
        <begin position="791"/>
        <end position="803"/>
    </location>
</feature>
<proteinExistence type="inferred from homology"/>
<keyword evidence="5" id="KW-0464">Manganese</keyword>
<feature type="compositionally biased region" description="Low complexity" evidence="6">
    <location>
        <begin position="769"/>
        <end position="790"/>
    </location>
</feature>
<evidence type="ECO:0000313" key="8">
    <source>
        <dbReference type="EMBL" id="CCA66688.1"/>
    </source>
</evidence>
<evidence type="ECO:0000256" key="4">
    <source>
        <dbReference type="ARBA" id="ARBA00022842"/>
    </source>
</evidence>
<dbReference type="EMBL" id="CAFZ01000004">
    <property type="protein sequence ID" value="CCA66688.1"/>
    <property type="molecule type" value="Genomic_DNA"/>
</dbReference>
<dbReference type="GO" id="GO:0070336">
    <property type="term" value="F:flap-structured DNA binding"/>
    <property type="evidence" value="ECO:0007669"/>
    <property type="project" value="TreeGrafter"/>
</dbReference>
<feature type="compositionally biased region" description="Basic and acidic residues" evidence="6">
    <location>
        <begin position="159"/>
        <end position="175"/>
    </location>
</feature>
<comment type="catalytic activity">
    <reaction evidence="5">
        <text>Hydrolytically removes 5'-nucleotides successively from the 3'-hydroxy termini of 3'-hydroxy-terminated oligonucleotides.</text>
        <dbReference type="EC" id="3.1.4.1"/>
    </reaction>
</comment>
<evidence type="ECO:0000256" key="2">
    <source>
        <dbReference type="ARBA" id="ARBA00022723"/>
    </source>
</evidence>
<dbReference type="GO" id="GO:0005634">
    <property type="term" value="C:nucleus"/>
    <property type="evidence" value="ECO:0007669"/>
    <property type="project" value="UniProtKB-SubCell"/>
</dbReference>
<comment type="cofactor">
    <cofactor evidence="5">
        <name>Mg(2+)</name>
        <dbReference type="ChEBI" id="CHEBI:18420"/>
    </cofactor>
    <cofactor evidence="5">
        <name>Mn(2+)</name>
        <dbReference type="ChEBI" id="CHEBI:29035"/>
    </cofactor>
</comment>
<accession>G4T5T5</accession>
<organism evidence="8 9">
    <name type="scientific">Serendipita indica (strain DSM 11827)</name>
    <name type="common">Root endophyte fungus</name>
    <name type="synonym">Piriformospora indica</name>
    <dbReference type="NCBI Taxonomy" id="1109443"/>
    <lineage>
        <taxon>Eukaryota</taxon>
        <taxon>Fungi</taxon>
        <taxon>Dikarya</taxon>
        <taxon>Basidiomycota</taxon>
        <taxon>Agaricomycotina</taxon>
        <taxon>Agaricomycetes</taxon>
        <taxon>Sebacinales</taxon>
        <taxon>Serendipitaceae</taxon>
        <taxon>Serendipita</taxon>
    </lineage>
</organism>
<dbReference type="EC" id="3.1.4.1" evidence="5"/>
<comment type="caution">
    <text evidence="8">The sequence shown here is derived from an EMBL/GenBank/DDBJ whole genome shotgun (WGS) entry which is preliminary data.</text>
</comment>
<feature type="region of interest" description="Disordered" evidence="6">
    <location>
        <begin position="751"/>
        <end position="865"/>
    </location>
</feature>
<dbReference type="GO" id="GO:0004528">
    <property type="term" value="F:phosphodiesterase I activity"/>
    <property type="evidence" value="ECO:0007669"/>
    <property type="project" value="UniProtKB-EC"/>
</dbReference>
<dbReference type="AlphaFoldDB" id="G4T5T5"/>
<evidence type="ECO:0000313" key="9">
    <source>
        <dbReference type="Proteomes" id="UP000007148"/>
    </source>
</evidence>
<dbReference type="InterPro" id="IPR049132">
    <property type="entry name" value="FAN1-like_euk"/>
</dbReference>
<dbReference type="CDD" id="cd22326">
    <property type="entry name" value="FAN1-like"/>
    <property type="match status" value="1"/>
</dbReference>
<feature type="compositionally biased region" description="Basic and acidic residues" evidence="6">
    <location>
        <begin position="751"/>
        <end position="762"/>
    </location>
</feature>
<feature type="region of interest" description="Disordered" evidence="6">
    <location>
        <begin position="128"/>
        <end position="177"/>
    </location>
</feature>
<feature type="compositionally biased region" description="Acidic residues" evidence="6">
    <location>
        <begin position="148"/>
        <end position="158"/>
    </location>
</feature>
<dbReference type="OMA" id="ECRVESM"/>
<keyword evidence="4 5" id="KW-0460">Magnesium</keyword>
<dbReference type="OrthoDB" id="258143at2759"/>
<comment type="subcellular location">
    <subcellularLocation>
        <location evidence="5">Nucleus</location>
    </subcellularLocation>
</comment>
<comment type="function">
    <text evidence="5">Nuclease required for the repair of DNA interstrand cross-links (ICL). Acts as a 5'-3' exonuclease that anchors at a cut end of DNA and cleaves DNA successively at every third nucleotide, allowing to excise an ICL from one strand through flanking incisions.</text>
</comment>
<dbReference type="GO" id="GO:0036297">
    <property type="term" value="P:interstrand cross-link repair"/>
    <property type="evidence" value="ECO:0007669"/>
    <property type="project" value="InterPro"/>
</dbReference>
<keyword evidence="5" id="KW-0227">DNA damage</keyword>
<dbReference type="InParanoid" id="G4T5T5"/>
<dbReference type="eggNOG" id="KOG2143">
    <property type="taxonomic scope" value="Eukaryota"/>
</dbReference>
<dbReference type="InterPro" id="IPR049126">
    <property type="entry name" value="FAN1-like_TPR"/>
</dbReference>
<dbReference type="GO" id="GO:0046872">
    <property type="term" value="F:metal ion binding"/>
    <property type="evidence" value="ECO:0007669"/>
    <property type="project" value="UniProtKB-KW"/>
</dbReference>
<dbReference type="PANTHER" id="PTHR15749">
    <property type="entry name" value="FANCONI-ASSOCIATED NUCLEASE 1"/>
    <property type="match status" value="1"/>
</dbReference>
<dbReference type="InterPro" id="IPR033315">
    <property type="entry name" value="Fan1-like"/>
</dbReference>
<dbReference type="GO" id="GO:0008409">
    <property type="term" value="F:5'-3' exonuclease activity"/>
    <property type="evidence" value="ECO:0007669"/>
    <property type="project" value="TreeGrafter"/>
</dbReference>
<dbReference type="Pfam" id="PF21170">
    <property type="entry name" value="FAN1_TPR"/>
    <property type="match status" value="1"/>
</dbReference>
<dbReference type="STRING" id="1109443.G4T5T5"/>
<evidence type="ECO:0000259" key="7">
    <source>
        <dbReference type="SMART" id="SM00990"/>
    </source>
</evidence>
<sequence length="865" mass="99066">MSFSKESTVISFGDGSPALALNELPSEEIDVELPKWPLEENMYIKVFKDAMTTVLEHESFLFSESEKIYLRELESLPLNALYLLIRLSLRKPGWFRLSDFASYREAFDDARQLDMAYEILCRRADTNETEEPPIKKGISRDTPIDLTLDSDDEDEPQAAEEKPNEGQKNDPRSDTTDDSLFTFHASCHEFADLSELLQLLLKDELDKLAKSFKLKIQGQKKRGDLVAALLKQTTSQGIISYFQPKPLQQANGLKTKYPKGSIGNRLRELAMKSLGKCIKINERVIALIRRLNLVYFRTTAFEEKLLVPAILVASKKRQYAPYETKRSSNIFPSRDALLEYEAALALERKVEDLTACYSNSRSSEMEKQETEIWLIRAYNEVMGLFEGTVERVYRERTGLERFEAGYVYVRTLHHLATIVGQLDEVDTEIRILEKLLAQDRWLLGKRGSWYDRLACIFMKKPTTQTGLEKAYGIITTALIDVETRLRYRPKLVRRLARVERQLEVEEDQTHSCDATLQKCKERYITGECVRPEEPEVDNPFGLVRPQLKKRSSGRTAWLGRDEVPTTVEDFAIQYYEGKGFKGLHCEGSIVRFIFALLFHDILFMPVNGAFETPYQTGPLDLALDVFYSARKEAIDARLNQILNGDALNIATFIDAENREKQTFYVGSRWDKFKREEILEIIECLEPSVLHSICLQQVHDFEGSGGGVPDLIIWNYKKRDARFVEIWIDTLLSAGAQVELCHVEELQDKKRQITKKEEKNEKARTRRQSKSLSRASSVAASVASRRSQSVQDTSTQAGSSRGTSVASAIMIESEEEDEPMVEEAADELYDEMEPSDDEQPVAKKHGKRLLEVTEDVHAQQTKRQKR</sequence>
<keyword evidence="3 5" id="KW-0378">Hydrolase</keyword>
<name>G4T5T5_SERID</name>
<evidence type="ECO:0000256" key="1">
    <source>
        <dbReference type="ARBA" id="ARBA00022722"/>
    </source>
</evidence>
<gene>
    <name evidence="8" type="ORF">PIIN_00367</name>
</gene>
<dbReference type="FunCoup" id="G4T5T5">
    <property type="interactions" value="288"/>
</dbReference>
<dbReference type="Proteomes" id="UP000007148">
    <property type="component" value="Unassembled WGS sequence"/>
</dbReference>
<keyword evidence="9" id="KW-1185">Reference proteome</keyword>
<keyword evidence="5" id="KW-0234">DNA repair</keyword>
<comment type="similarity">
    <text evidence="5">Belongs to the FAN1 family.</text>
</comment>
<feature type="domain" description="VRR-NUC" evidence="7">
    <location>
        <begin position="641"/>
        <end position="744"/>
    </location>
</feature>
<feature type="compositionally biased region" description="Basic and acidic residues" evidence="6">
    <location>
        <begin position="847"/>
        <end position="856"/>
    </location>
</feature>
<dbReference type="PANTHER" id="PTHR15749:SF4">
    <property type="entry name" value="FANCONI-ASSOCIATED NUCLEASE 1"/>
    <property type="match status" value="1"/>
</dbReference>
<keyword evidence="2 5" id="KW-0479">Metal-binding</keyword>
<evidence type="ECO:0000256" key="3">
    <source>
        <dbReference type="ARBA" id="ARBA00022801"/>
    </source>
</evidence>